<evidence type="ECO:0000256" key="9">
    <source>
        <dbReference type="ARBA" id="ARBA00023014"/>
    </source>
</evidence>
<reference evidence="18 19" key="1">
    <citation type="submission" date="2024-09" db="EMBL/GenBank/DDBJ databases">
        <authorList>
            <person name="Sun Q."/>
            <person name="Mori K."/>
        </authorList>
    </citation>
    <scope>NUCLEOTIDE SEQUENCE [LARGE SCALE GENOMIC DNA]</scope>
    <source>
        <strain evidence="18 19">CCM 7415</strain>
    </source>
</reference>
<comment type="cofactor">
    <cofactor evidence="14">
        <name>[2Fe-2S] cluster</name>
        <dbReference type="ChEBI" id="CHEBI:190135"/>
    </cofactor>
    <text evidence="14">Binds 1 [2Fe-2S] cluster per subunit.</text>
</comment>
<comment type="similarity">
    <text evidence="2 14">Belongs to the complex I 75 kDa subunit family.</text>
</comment>
<evidence type="ECO:0000256" key="14">
    <source>
        <dbReference type="RuleBase" id="RU003525"/>
    </source>
</evidence>
<dbReference type="PROSITE" id="PS51839">
    <property type="entry name" value="4FE4S_HC3"/>
    <property type="match status" value="1"/>
</dbReference>
<dbReference type="InterPro" id="IPR050123">
    <property type="entry name" value="Prok_molybdopt-oxidoreductase"/>
</dbReference>
<evidence type="ECO:0000256" key="6">
    <source>
        <dbReference type="ARBA" id="ARBA00022723"/>
    </source>
</evidence>
<dbReference type="Gene3D" id="3.10.20.740">
    <property type="match status" value="1"/>
</dbReference>
<dbReference type="EMBL" id="JBHLVX010000022">
    <property type="protein sequence ID" value="MFC0267689.1"/>
    <property type="molecule type" value="Genomic_DNA"/>
</dbReference>
<keyword evidence="6 14" id="KW-0479">Metal-binding</keyword>
<evidence type="ECO:0000259" key="16">
    <source>
        <dbReference type="PROSITE" id="PS51669"/>
    </source>
</evidence>
<dbReference type="InterPro" id="IPR054351">
    <property type="entry name" value="NADH_UbQ_OxRdtase_ferredoxin"/>
</dbReference>
<keyword evidence="9 14" id="KW-0411">Iron-sulfur</keyword>
<dbReference type="CDD" id="cd00207">
    <property type="entry name" value="fer2"/>
    <property type="match status" value="1"/>
</dbReference>
<dbReference type="PROSITE" id="PS00643">
    <property type="entry name" value="COMPLEX1_75K_3"/>
    <property type="match status" value="1"/>
</dbReference>
<evidence type="ECO:0000256" key="12">
    <source>
        <dbReference type="ARBA" id="ARBA00026021"/>
    </source>
</evidence>
<comment type="function">
    <text evidence="14">NDH-1 shuttles electrons from NADH, via FMN and iron-sulfur (Fe-S) centers, to quinones in the respiratory chain. Couples the redox reaction to proton translocation (for every two electrons transferred, four hydrogen ions are translocated across the cytoplasmic membrane), and thus conserves the redox energy in a proton gradient.</text>
</comment>
<dbReference type="Gene3D" id="2.40.40.20">
    <property type="match status" value="1"/>
</dbReference>
<comment type="cofactor">
    <cofactor evidence="1 14">
        <name>[4Fe-4S] cluster</name>
        <dbReference type="ChEBI" id="CHEBI:49883"/>
    </cofactor>
</comment>
<dbReference type="SUPFAM" id="SSF53706">
    <property type="entry name" value="Formate dehydrogenase/DMSO reductase, domains 1-3"/>
    <property type="match status" value="1"/>
</dbReference>
<comment type="subunit">
    <text evidence="12">Composed of 13 different subunits. Subunits NuoCD, E, F, and G constitute the peripheral sector of the complex.</text>
</comment>
<keyword evidence="7 14" id="KW-1278">Translocase</keyword>
<dbReference type="InterPro" id="IPR006656">
    <property type="entry name" value="Mopterin_OxRdtase"/>
</dbReference>
<dbReference type="SUPFAM" id="SSF54292">
    <property type="entry name" value="2Fe-2S ferredoxin-like"/>
    <property type="match status" value="1"/>
</dbReference>
<dbReference type="Pfam" id="PF04879">
    <property type="entry name" value="Molybdop_Fe4S4"/>
    <property type="match status" value="1"/>
</dbReference>
<dbReference type="PROSITE" id="PS00641">
    <property type="entry name" value="COMPLEX1_75K_1"/>
    <property type="match status" value="1"/>
</dbReference>
<dbReference type="PANTHER" id="PTHR43105">
    <property type="entry name" value="RESPIRATORY NITRATE REDUCTASE"/>
    <property type="match status" value="1"/>
</dbReference>
<proteinExistence type="inferred from homology"/>
<dbReference type="EC" id="7.1.1.-" evidence="14"/>
<dbReference type="Proteomes" id="UP001589814">
    <property type="component" value="Unassembled WGS sequence"/>
</dbReference>
<dbReference type="NCBIfam" id="TIGR01973">
    <property type="entry name" value="NuoG"/>
    <property type="match status" value="1"/>
</dbReference>
<feature type="domain" description="2Fe-2S ferredoxin-type" evidence="15">
    <location>
        <begin position="1"/>
        <end position="83"/>
    </location>
</feature>
<sequence length="914" mass="100710">MATIHVDGNDYEVDGSDNLLHACLSLGLDIPYFCWHPALGSVGACRQCAVKQYKDADDERGMLVMSCMAPVKDDAYISIDDEEAKAFRASVIEWLMTNHPHDCPVCEEGGHCHLQDMTVMTGHDRRRYRFRKRTHKNQYLGPFIGHEMNRCITCYRCVRFYKDYAGGEDLGAFGAHENIYFGRTVDGTLENEFSGNLTEVCPTGVFTDRTHSEHYTRKWDMQFAPSICHQCSSGCNTSPGERYGEVRRIENRFNGDVNHYFLCDRGRFGYGYVNRDDRPTQPTSRPNDNAEPELLDVDSALDRSAERLNASRRVIGIGSPRASLESNHLLRELVGADNFSTGIAARELECLELIQQLQRENSWHIPSMREIEEHDAVIVLGEDLIQSAARVALAVRQAANGRGEEMAEANGIPAWNANAVNTLRQERTRPVFIASLTETRLDDIARDSWHGAPEDIARLGFALAHKLDDSAPAVSGLDEATTDLVTAIAAALKDAKRPLIISGTSLASTAVLQAAANIARALSAGGVTPSLSLISGEANSTGLTMLGGHSLEWALERMQADSERADAAVVLENDLYQRLGANVVDPALAALDTLVVIDHQRTPTLERAHLALPAATFAEGDGTLVSHEGRAQRFFQVYDPSYYRPNDLTHESWRWLHALHTTMEKRGIDWTQLDDVTADCARAHPEMAGIRDAAPSASFRIHGQKLARSPHRYSGRTAMRANLSVSEPRAPQDGDTAFAFSMEGYSGYSEPRSQVAFAWAPGWNSPQAWNKFQDEVGGHLRAGDPGVRLFDQQRGEARGDGYFDSVPEAFAPRSESWQVVRLPQLFGGEEMSARAEPIRERMSEPFVVLSQEDAERLGIAAGDELSVQAGGRQLSLPLRISRDMRSGLLGVPLLPGIPQGLAGEWASVNVEVSA</sequence>
<dbReference type="SMART" id="SM00926">
    <property type="entry name" value="Molybdop_Fe4S4"/>
    <property type="match status" value="1"/>
</dbReference>
<dbReference type="SMART" id="SM00929">
    <property type="entry name" value="NADH-G_4Fe-4S_3"/>
    <property type="match status" value="1"/>
</dbReference>
<dbReference type="InterPro" id="IPR006963">
    <property type="entry name" value="Mopterin_OxRdtase_4Fe-4S_dom"/>
</dbReference>
<keyword evidence="11" id="KW-0830">Ubiquinone</keyword>
<evidence type="ECO:0000259" key="15">
    <source>
        <dbReference type="PROSITE" id="PS51085"/>
    </source>
</evidence>
<dbReference type="InterPro" id="IPR001041">
    <property type="entry name" value="2Fe-2S_ferredoxin-type"/>
</dbReference>
<evidence type="ECO:0000256" key="10">
    <source>
        <dbReference type="ARBA" id="ARBA00023027"/>
    </source>
</evidence>
<dbReference type="Gene3D" id="3.30.200.210">
    <property type="match status" value="1"/>
</dbReference>
<comment type="catalytic activity">
    <reaction evidence="13 14">
        <text>a quinone + NADH + 5 H(+)(in) = a quinol + NAD(+) + 4 H(+)(out)</text>
        <dbReference type="Rhea" id="RHEA:57888"/>
        <dbReference type="ChEBI" id="CHEBI:15378"/>
        <dbReference type="ChEBI" id="CHEBI:24646"/>
        <dbReference type="ChEBI" id="CHEBI:57540"/>
        <dbReference type="ChEBI" id="CHEBI:57945"/>
        <dbReference type="ChEBI" id="CHEBI:132124"/>
    </reaction>
</comment>
<feature type="domain" description="4Fe-4S Mo/W bis-MGD-type" evidence="16">
    <location>
        <begin position="221"/>
        <end position="277"/>
    </location>
</feature>
<keyword evidence="10 14" id="KW-0520">NAD</keyword>
<accession>A0ABV6G285</accession>
<dbReference type="PROSITE" id="PS51669">
    <property type="entry name" value="4FE4S_MOW_BIS_MGD"/>
    <property type="match status" value="1"/>
</dbReference>
<evidence type="ECO:0000259" key="17">
    <source>
        <dbReference type="PROSITE" id="PS51839"/>
    </source>
</evidence>
<dbReference type="Pfam" id="PF22117">
    <property type="entry name" value="Fer4_Nqo3"/>
    <property type="match status" value="1"/>
</dbReference>
<evidence type="ECO:0000256" key="5">
    <source>
        <dbReference type="ARBA" id="ARBA00022719"/>
    </source>
</evidence>
<dbReference type="PROSITE" id="PS51085">
    <property type="entry name" value="2FE2S_FER_2"/>
    <property type="match status" value="1"/>
</dbReference>
<dbReference type="CDD" id="cd02788">
    <property type="entry name" value="MopB_CT_NDH-1_NuoG2-N7"/>
    <property type="match status" value="1"/>
</dbReference>
<dbReference type="RefSeq" id="WP_019950475.1">
    <property type="nucleotide sequence ID" value="NZ_JBHLVX010000022.1"/>
</dbReference>
<comment type="caution">
    <text evidence="18">The sequence shown here is derived from an EMBL/GenBank/DDBJ whole genome shotgun (WGS) entry which is preliminary data.</text>
</comment>
<evidence type="ECO:0000256" key="4">
    <source>
        <dbReference type="ARBA" id="ARBA00022714"/>
    </source>
</evidence>
<dbReference type="InterPro" id="IPR019574">
    <property type="entry name" value="NADH_UbQ_OxRdtase_Gsu_4Fe4S-bd"/>
</dbReference>
<dbReference type="PROSITE" id="PS00642">
    <property type="entry name" value="COMPLEX1_75K_2"/>
    <property type="match status" value="1"/>
</dbReference>
<dbReference type="InterPro" id="IPR009010">
    <property type="entry name" value="Asp_de-COase-like_dom_sf"/>
</dbReference>
<dbReference type="Pfam" id="PF10588">
    <property type="entry name" value="NADH-G_4Fe-4S_3"/>
    <property type="match status" value="1"/>
</dbReference>
<evidence type="ECO:0000313" key="18">
    <source>
        <dbReference type="EMBL" id="MFC0267689.1"/>
    </source>
</evidence>
<keyword evidence="3 14" id="KW-0004">4Fe-4S</keyword>
<dbReference type="SUPFAM" id="SSF50692">
    <property type="entry name" value="ADC-like"/>
    <property type="match status" value="1"/>
</dbReference>
<dbReference type="InterPro" id="IPR010228">
    <property type="entry name" value="NADH_UbQ_OxRdtase_Gsu"/>
</dbReference>
<gene>
    <name evidence="18" type="primary">nuoG</name>
    <name evidence="18" type="ORF">ACFFHW_06715</name>
</gene>
<dbReference type="SUPFAM" id="SSF54862">
    <property type="entry name" value="4Fe-4S ferredoxins"/>
    <property type="match status" value="1"/>
</dbReference>
<keyword evidence="8 14" id="KW-0408">Iron</keyword>
<protein>
    <recommendedName>
        <fullName evidence="14">NADH-quinone oxidoreductase</fullName>
        <ecNumber evidence="14">7.1.1.-</ecNumber>
    </recommendedName>
</protein>
<dbReference type="InterPro" id="IPR000283">
    <property type="entry name" value="NADH_UbQ_OxRdtase_75kDa_su_CS"/>
</dbReference>
<keyword evidence="5 14" id="KW-0874">Quinone</keyword>
<dbReference type="Pfam" id="PF13510">
    <property type="entry name" value="Fer2_4"/>
    <property type="match status" value="1"/>
</dbReference>
<evidence type="ECO:0000256" key="7">
    <source>
        <dbReference type="ARBA" id="ARBA00022967"/>
    </source>
</evidence>
<evidence type="ECO:0000256" key="8">
    <source>
        <dbReference type="ARBA" id="ARBA00023004"/>
    </source>
</evidence>
<evidence type="ECO:0000256" key="1">
    <source>
        <dbReference type="ARBA" id="ARBA00001966"/>
    </source>
</evidence>
<feature type="domain" description="4Fe-4S His(Cys)3-ligated-type" evidence="17">
    <location>
        <begin position="83"/>
        <end position="122"/>
    </location>
</feature>
<dbReference type="Pfam" id="PF00384">
    <property type="entry name" value="Molybdopterin"/>
    <property type="match status" value="1"/>
</dbReference>
<keyword evidence="4 14" id="KW-0001">2Fe-2S</keyword>
<evidence type="ECO:0000256" key="2">
    <source>
        <dbReference type="ARBA" id="ARBA00005404"/>
    </source>
</evidence>
<dbReference type="PANTHER" id="PTHR43105:SF10">
    <property type="entry name" value="NADH-QUINONE OXIDOREDUCTASE SUBUNIT G"/>
    <property type="match status" value="1"/>
</dbReference>
<organism evidence="18 19">
    <name type="scientific">Kushneria aurantia</name>
    <dbReference type="NCBI Taxonomy" id="504092"/>
    <lineage>
        <taxon>Bacteria</taxon>
        <taxon>Pseudomonadati</taxon>
        <taxon>Pseudomonadota</taxon>
        <taxon>Gammaproteobacteria</taxon>
        <taxon>Oceanospirillales</taxon>
        <taxon>Halomonadaceae</taxon>
        <taxon>Kushneria</taxon>
    </lineage>
</organism>
<dbReference type="CDD" id="cd02771">
    <property type="entry name" value="MopB_NDH-1_NuoG2-N7"/>
    <property type="match status" value="1"/>
</dbReference>
<evidence type="ECO:0000256" key="13">
    <source>
        <dbReference type="ARBA" id="ARBA00047712"/>
    </source>
</evidence>
<dbReference type="Gene3D" id="3.40.50.740">
    <property type="match status" value="1"/>
</dbReference>
<evidence type="ECO:0000256" key="3">
    <source>
        <dbReference type="ARBA" id="ARBA00022485"/>
    </source>
</evidence>
<evidence type="ECO:0000313" key="19">
    <source>
        <dbReference type="Proteomes" id="UP001589814"/>
    </source>
</evidence>
<dbReference type="InterPro" id="IPR036010">
    <property type="entry name" value="2Fe-2S_ferredoxin-like_sf"/>
</dbReference>
<name>A0ABV6G285_9GAMM</name>
<evidence type="ECO:0000256" key="11">
    <source>
        <dbReference type="ARBA" id="ARBA00023075"/>
    </source>
</evidence>
<keyword evidence="19" id="KW-1185">Reference proteome</keyword>